<evidence type="ECO:0000256" key="13">
    <source>
        <dbReference type="ARBA" id="ARBA00023180"/>
    </source>
</evidence>
<dbReference type="PANTHER" id="PTHR46025">
    <property type="entry name" value="XYLOSYLTRANSFERASE OXT"/>
    <property type="match status" value="1"/>
</dbReference>
<evidence type="ECO:0000256" key="8">
    <source>
        <dbReference type="ARBA" id="ARBA00022968"/>
    </source>
</evidence>
<reference evidence="15 16" key="2">
    <citation type="submission" date="2020-04" db="EMBL/GenBank/DDBJ databases">
        <authorList>
            <person name="Fomenkov A."/>
            <person name="Anton B.P."/>
            <person name="Roberts R.J."/>
        </authorList>
    </citation>
    <scope>NUCLEOTIDE SEQUENCE [LARGE SCALE GENOMIC DNA]</scope>
    <source>
        <strain evidence="15 16">CCAP 1403/13f</strain>
    </source>
</reference>
<evidence type="ECO:0000256" key="3">
    <source>
        <dbReference type="ARBA" id="ARBA00022676"/>
    </source>
</evidence>
<keyword evidence="4 15" id="KW-0808">Transferase</keyword>
<keyword evidence="9" id="KW-1133">Transmembrane helix</keyword>
<dbReference type="GO" id="GO:0030158">
    <property type="term" value="F:protein xylosyltransferase activity"/>
    <property type="evidence" value="ECO:0007669"/>
    <property type="project" value="InterPro"/>
</dbReference>
<evidence type="ECO:0000256" key="1">
    <source>
        <dbReference type="ARBA" id="ARBA00004323"/>
    </source>
</evidence>
<proteinExistence type="predicted"/>
<dbReference type="GO" id="GO:0050650">
    <property type="term" value="P:chondroitin sulfate proteoglycan biosynthetic process"/>
    <property type="evidence" value="ECO:0007669"/>
    <property type="project" value="TreeGrafter"/>
</dbReference>
<keyword evidence="3 15" id="KW-0328">Glycosyltransferase</keyword>
<dbReference type="AlphaFoldDB" id="A0A6H2C624"/>
<keyword evidence="8" id="KW-0735">Signal-anchor</keyword>
<dbReference type="RefSeq" id="WP_168697225.1">
    <property type="nucleotide sequence ID" value="NZ_CP051206.1"/>
</dbReference>
<evidence type="ECO:0000256" key="6">
    <source>
        <dbReference type="ARBA" id="ARBA00022723"/>
    </source>
</evidence>
<keyword evidence="11" id="KW-0472">Membrane</keyword>
<dbReference type="GO" id="GO:0046872">
    <property type="term" value="F:metal ion binding"/>
    <property type="evidence" value="ECO:0007669"/>
    <property type="project" value="UniProtKB-KW"/>
</dbReference>
<name>A0A6H2C624_DOLFA</name>
<accession>A0A6H2C624</accession>
<dbReference type="GO" id="GO:0016020">
    <property type="term" value="C:membrane"/>
    <property type="evidence" value="ECO:0007669"/>
    <property type="project" value="InterPro"/>
</dbReference>
<gene>
    <name evidence="15" type="ORF">HGD76_23770</name>
</gene>
<evidence type="ECO:0000256" key="4">
    <source>
        <dbReference type="ARBA" id="ARBA00022679"/>
    </source>
</evidence>
<evidence type="ECO:0000256" key="12">
    <source>
        <dbReference type="ARBA" id="ARBA00023157"/>
    </source>
</evidence>
<reference evidence="15 16" key="1">
    <citation type="submission" date="2020-04" db="EMBL/GenBank/DDBJ databases">
        <title>Genome-Wide Identification of 5-Methylcytosine Sites in Bacterial Genomes By High-Throughput Sequencing of MspJI Restriction Fragments.</title>
        <authorList>
            <person name="Wu V."/>
        </authorList>
    </citation>
    <scope>NUCLEOTIDE SEQUENCE [LARGE SCALE GENOMIC DNA]</scope>
    <source>
        <strain evidence="15 16">CCAP 1403/13f</strain>
    </source>
</reference>
<comment type="subcellular location">
    <subcellularLocation>
        <location evidence="2">Endoplasmic reticulum membrane</location>
        <topology evidence="2">Single-pass type II membrane protein</topology>
    </subcellularLocation>
    <subcellularLocation>
        <location evidence="1">Golgi apparatus membrane</location>
        <topology evidence="1">Single-pass type II membrane protein</topology>
    </subcellularLocation>
</comment>
<dbReference type="InterPro" id="IPR043538">
    <property type="entry name" value="XYLT"/>
</dbReference>
<protein>
    <recommendedName>
        <fullName evidence="14">Peptide O-xylosyltransferase</fullName>
    </recommendedName>
</protein>
<evidence type="ECO:0000256" key="2">
    <source>
        <dbReference type="ARBA" id="ARBA00004648"/>
    </source>
</evidence>
<keyword evidence="13" id="KW-0325">Glycoprotein</keyword>
<keyword evidence="5" id="KW-0812">Transmembrane</keyword>
<dbReference type="GO" id="GO:0015012">
    <property type="term" value="P:heparan sulfate proteoglycan biosynthetic process"/>
    <property type="evidence" value="ECO:0007669"/>
    <property type="project" value="TreeGrafter"/>
</dbReference>
<evidence type="ECO:0000256" key="11">
    <source>
        <dbReference type="ARBA" id="ARBA00023136"/>
    </source>
</evidence>
<dbReference type="EMBL" id="CP051206">
    <property type="protein sequence ID" value="QJB46750.1"/>
    <property type="molecule type" value="Genomic_DNA"/>
</dbReference>
<keyword evidence="6" id="KW-0479">Metal-binding</keyword>
<evidence type="ECO:0000256" key="10">
    <source>
        <dbReference type="ARBA" id="ARBA00023034"/>
    </source>
</evidence>
<keyword evidence="10" id="KW-0333">Golgi apparatus</keyword>
<sequence>MVKIAYLVLAHHDPIHLERLVNSIDYQAHIFIHLDKKTNIDRYINIANIESVNFIPERVKVYWGGISMVKAILNLIKTALASKENFSHLVLLSGSDYPIKPVSTFYDFLKSNPDRQFIKLTNLNESPLPSEKRLTNYWFMEPFQPFYNDRFFRRVLQKIFHLGVTKKPLNNVSTVWGSQWWAITPECAAFILQYLEENPVFINFYKYAHAPDEHFFHTVVANSPFFEKAGGFRQEIRWPHEVSNITLNFEGRIFAENDYEFLEDLRFNRKPTEQRMSKELCNLMDTSLIRGAFSYSDFFFARKFTTNKSSRLLDLIDKNLLS</sequence>
<dbReference type="Pfam" id="PF02485">
    <property type="entry name" value="Branch"/>
    <property type="match status" value="1"/>
</dbReference>
<dbReference type="InterPro" id="IPR003406">
    <property type="entry name" value="Glyco_trans_14"/>
</dbReference>
<keyword evidence="12" id="KW-1015">Disulfide bond</keyword>
<evidence type="ECO:0000256" key="7">
    <source>
        <dbReference type="ARBA" id="ARBA00022824"/>
    </source>
</evidence>
<evidence type="ECO:0000256" key="5">
    <source>
        <dbReference type="ARBA" id="ARBA00022692"/>
    </source>
</evidence>
<evidence type="ECO:0000313" key="16">
    <source>
        <dbReference type="Proteomes" id="UP000502433"/>
    </source>
</evidence>
<keyword evidence="7" id="KW-0256">Endoplasmic reticulum</keyword>
<dbReference type="KEGG" id="dfs:HGD76_23770"/>
<evidence type="ECO:0000256" key="9">
    <source>
        <dbReference type="ARBA" id="ARBA00022989"/>
    </source>
</evidence>
<organism evidence="15 16">
    <name type="scientific">Dolichospermum flos-aquae CCAP 1403/13F</name>
    <dbReference type="NCBI Taxonomy" id="315271"/>
    <lineage>
        <taxon>Bacteria</taxon>
        <taxon>Bacillati</taxon>
        <taxon>Cyanobacteriota</taxon>
        <taxon>Cyanophyceae</taxon>
        <taxon>Nostocales</taxon>
        <taxon>Aphanizomenonaceae</taxon>
        <taxon>Dolichospermum</taxon>
    </lineage>
</organism>
<dbReference type="Proteomes" id="UP000502433">
    <property type="component" value="Chromosome"/>
</dbReference>
<dbReference type="PANTHER" id="PTHR46025:SF3">
    <property type="entry name" value="XYLOSYLTRANSFERASE OXT"/>
    <property type="match status" value="1"/>
</dbReference>
<evidence type="ECO:0000256" key="14">
    <source>
        <dbReference type="ARBA" id="ARBA00042865"/>
    </source>
</evidence>
<evidence type="ECO:0000313" key="15">
    <source>
        <dbReference type="EMBL" id="QJB46750.1"/>
    </source>
</evidence>